<dbReference type="InterPro" id="IPR027417">
    <property type="entry name" value="P-loop_NTPase"/>
</dbReference>
<organism evidence="1 2">
    <name type="scientific">Paractinoplanes ovalisporus</name>
    <dbReference type="NCBI Taxonomy" id="2810368"/>
    <lineage>
        <taxon>Bacteria</taxon>
        <taxon>Bacillati</taxon>
        <taxon>Actinomycetota</taxon>
        <taxon>Actinomycetes</taxon>
        <taxon>Micromonosporales</taxon>
        <taxon>Micromonosporaceae</taxon>
        <taxon>Paractinoplanes</taxon>
    </lineage>
</organism>
<dbReference type="Proteomes" id="UP000632138">
    <property type="component" value="Unassembled WGS sequence"/>
</dbReference>
<accession>A0ABS2AHS1</accession>
<comment type="caution">
    <text evidence="1">The sequence shown here is derived from an EMBL/GenBank/DDBJ whole genome shotgun (WGS) entry which is preliminary data.</text>
</comment>
<keyword evidence="1" id="KW-0547">Nucleotide-binding</keyword>
<dbReference type="GO" id="GO:0005524">
    <property type="term" value="F:ATP binding"/>
    <property type="evidence" value="ECO:0007669"/>
    <property type="project" value="UniProtKB-KW"/>
</dbReference>
<gene>
    <name evidence="1" type="ORF">JIG36_27790</name>
</gene>
<protein>
    <submittedName>
        <fullName evidence="1">ATP-binding protein</fullName>
    </submittedName>
</protein>
<dbReference type="EMBL" id="JAENHP010000010">
    <property type="protein sequence ID" value="MBM2619360.1"/>
    <property type="molecule type" value="Genomic_DNA"/>
</dbReference>
<evidence type="ECO:0000313" key="1">
    <source>
        <dbReference type="EMBL" id="MBM2619360.1"/>
    </source>
</evidence>
<proteinExistence type="predicted"/>
<keyword evidence="2" id="KW-1185">Reference proteome</keyword>
<name>A0ABS2AHS1_9ACTN</name>
<evidence type="ECO:0000313" key="2">
    <source>
        <dbReference type="Proteomes" id="UP000632138"/>
    </source>
</evidence>
<keyword evidence="1" id="KW-0067">ATP-binding</keyword>
<dbReference type="SUPFAM" id="SSF52540">
    <property type="entry name" value="P-loop containing nucleoside triphosphate hydrolases"/>
    <property type="match status" value="1"/>
</dbReference>
<sequence>MARLADTLDGLRRRSFVGRDAEIALFRAAMAGPGVLFVHGVGGVGKTWLLNRFAEIAAELGRVPVRIDARHLAPGALPGLSGVPSPVLFLDTYELLEPLDDWIREHYLPSLPADCLVVIAGRRAPRPPWRADPAWRELTRVVPLGRLSADDGAGYLAAQNVAAALQPRLLSIAHGHPLTLALLTDAVRRGVTPRGLNDVPDVVGALVTRLLAEAPSARHRIALEACALVPATTENYLRSMLGDDAGELFAWLRAQSFVDEGPYGLFPHDIVRDVLDADLRWRDPQRHADNYRRKLAAFQDQVRAVTGRREQLELVARMVVLNGARSRLTALNALPPTFGAYVDDLRHDDQGPIAAMTAAWQGREQARLVAYWMNRRPEAFHIFRDADQELRGYAACLDLTEADLGADPGVDSMWRYAVKHGPPRSGERIRAWRFFLDRDQGQRPSPSMTLFVADQMLDILLLGADTAWSLAGAWEDADLWGPAMGFLDFWPADGAEYEVGPTSYAVFAHDWRRVDGTEWARALYDRQLGVSNDRASEEDGVPVLAEPEFADAVRAALRHLHDPDRLRTNPLLRSRILRQKAPDESGRMVALRELIEAGIGTLDPALADLMSRTFLRPTTTQARVAATLHLSFNTYRRHRDRAISRLTAWLWDHETGPARL</sequence>
<reference evidence="1 2" key="1">
    <citation type="submission" date="2021-01" db="EMBL/GenBank/DDBJ databases">
        <title>Actinoplanes sp. nov. LDG1-06 isolated from lichen.</title>
        <authorList>
            <person name="Saeng-In P."/>
            <person name="Phongsopitanun W."/>
            <person name="Kanchanasin P."/>
            <person name="Yuki M."/>
            <person name="Kudo T."/>
            <person name="Ohkuma M."/>
            <person name="Tanasupawat S."/>
        </authorList>
    </citation>
    <scope>NUCLEOTIDE SEQUENCE [LARGE SCALE GENOMIC DNA]</scope>
    <source>
        <strain evidence="1 2">LDG1-06</strain>
    </source>
</reference>
<dbReference type="RefSeq" id="WP_203379354.1">
    <property type="nucleotide sequence ID" value="NZ_JAENHP010000010.1"/>
</dbReference>